<evidence type="ECO:0000256" key="2">
    <source>
        <dbReference type="SAM" id="MobiDB-lite"/>
    </source>
</evidence>
<dbReference type="Pfam" id="PF17782">
    <property type="entry name" value="WHD_DprA"/>
    <property type="match status" value="1"/>
</dbReference>
<feature type="domain" description="DprA winged helix" evidence="4">
    <location>
        <begin position="357"/>
        <end position="410"/>
    </location>
</feature>
<dbReference type="RefSeq" id="WP_188551867.1">
    <property type="nucleotide sequence ID" value="NZ_BMFY01000018.1"/>
</dbReference>
<gene>
    <name evidence="5" type="ORF">GCM10011333_31640</name>
</gene>
<dbReference type="AlphaFoldDB" id="A0A8J2XLV9"/>
<sequence length="421" mass="44155">MSATNPVAHTGGTGVHQLGARQCAADEEDRQARAAILRLSEPGDGLLFLAVEVFGAAGLLRAAQRGRWTRPEAEQLDATIRERGLSVRPGMFGAALDRWKVRLEDADGVRDLRGMARLGARLVVPSDPEWPPGLADLGLEQPLGLWVRGEHRLDRALEPSVALVGARAASGYGAHNAGVLAYELCGHGVTVVSGGAYGIDIAAHRHALSAARHERGHPGTVAFMAGGVDRLYPRGNADVLEEIARRGLVVSETAPGMSPMRQRFLQRNRLIAAASQATVVVEAGWRSGALNTARRAAELARPVGALPGSVHAAGSAGCHRLIREGAAELVTSPDDVLQLLPGTGLDADPGHQDTLAAGAGDDLSDLEKRLFDALPVRGGSDISTLSNRAGLPVPEVMSALAALELRGLTVQAARGWRKNPS</sequence>
<protein>
    <submittedName>
        <fullName evidence="5">DNA processing protein DprA</fullName>
    </submittedName>
</protein>
<evidence type="ECO:0000259" key="3">
    <source>
        <dbReference type="Pfam" id="PF02481"/>
    </source>
</evidence>
<dbReference type="PANTHER" id="PTHR43022">
    <property type="entry name" value="PROTEIN SMF"/>
    <property type="match status" value="1"/>
</dbReference>
<reference evidence="5" key="2">
    <citation type="submission" date="2020-09" db="EMBL/GenBank/DDBJ databases">
        <authorList>
            <person name="Sun Q."/>
            <person name="Zhou Y."/>
        </authorList>
    </citation>
    <scope>NUCLEOTIDE SEQUENCE</scope>
    <source>
        <strain evidence="5">CGMCC 1.12785</strain>
    </source>
</reference>
<organism evidence="5 6">
    <name type="scientific">Sediminivirga luteola</name>
    <dbReference type="NCBI Taxonomy" id="1774748"/>
    <lineage>
        <taxon>Bacteria</taxon>
        <taxon>Bacillati</taxon>
        <taxon>Actinomycetota</taxon>
        <taxon>Actinomycetes</taxon>
        <taxon>Micrococcales</taxon>
        <taxon>Brevibacteriaceae</taxon>
        <taxon>Sediminivirga</taxon>
    </lineage>
</organism>
<keyword evidence="6" id="KW-1185">Reference proteome</keyword>
<evidence type="ECO:0000313" key="5">
    <source>
        <dbReference type="EMBL" id="GGA26402.1"/>
    </source>
</evidence>
<dbReference type="NCBIfam" id="TIGR00732">
    <property type="entry name" value="dprA"/>
    <property type="match status" value="1"/>
</dbReference>
<dbReference type="GO" id="GO:0009294">
    <property type="term" value="P:DNA-mediated transformation"/>
    <property type="evidence" value="ECO:0007669"/>
    <property type="project" value="InterPro"/>
</dbReference>
<dbReference type="Proteomes" id="UP000616114">
    <property type="component" value="Unassembled WGS sequence"/>
</dbReference>
<dbReference type="Gene3D" id="3.40.50.450">
    <property type="match status" value="1"/>
</dbReference>
<dbReference type="Pfam" id="PF02481">
    <property type="entry name" value="DNA_processg_A"/>
    <property type="match status" value="1"/>
</dbReference>
<dbReference type="PANTHER" id="PTHR43022:SF1">
    <property type="entry name" value="PROTEIN SMF"/>
    <property type="match status" value="1"/>
</dbReference>
<dbReference type="InterPro" id="IPR041614">
    <property type="entry name" value="DprA_WH"/>
</dbReference>
<accession>A0A8J2XLV9</accession>
<evidence type="ECO:0000313" key="6">
    <source>
        <dbReference type="Proteomes" id="UP000616114"/>
    </source>
</evidence>
<dbReference type="EMBL" id="BMFY01000018">
    <property type="protein sequence ID" value="GGA26402.1"/>
    <property type="molecule type" value="Genomic_DNA"/>
</dbReference>
<proteinExistence type="inferred from homology"/>
<comment type="caution">
    <text evidence="5">The sequence shown here is derived from an EMBL/GenBank/DDBJ whole genome shotgun (WGS) entry which is preliminary data.</text>
</comment>
<name>A0A8J2XLV9_9MICO</name>
<dbReference type="InterPro" id="IPR003488">
    <property type="entry name" value="DprA"/>
</dbReference>
<feature type="region of interest" description="Disordered" evidence="2">
    <location>
        <begin position="1"/>
        <end position="23"/>
    </location>
</feature>
<dbReference type="InterPro" id="IPR057666">
    <property type="entry name" value="DrpA_SLOG"/>
</dbReference>
<evidence type="ECO:0000259" key="4">
    <source>
        <dbReference type="Pfam" id="PF17782"/>
    </source>
</evidence>
<dbReference type="SUPFAM" id="SSF102405">
    <property type="entry name" value="MCP/YpsA-like"/>
    <property type="match status" value="1"/>
</dbReference>
<evidence type="ECO:0000256" key="1">
    <source>
        <dbReference type="ARBA" id="ARBA00006525"/>
    </source>
</evidence>
<reference evidence="5" key="1">
    <citation type="journal article" date="2014" name="Int. J. Syst. Evol. Microbiol.">
        <title>Complete genome sequence of Corynebacterium casei LMG S-19264T (=DSM 44701T), isolated from a smear-ripened cheese.</title>
        <authorList>
            <consortium name="US DOE Joint Genome Institute (JGI-PGF)"/>
            <person name="Walter F."/>
            <person name="Albersmeier A."/>
            <person name="Kalinowski J."/>
            <person name="Ruckert C."/>
        </authorList>
    </citation>
    <scope>NUCLEOTIDE SEQUENCE</scope>
    <source>
        <strain evidence="5">CGMCC 1.12785</strain>
    </source>
</reference>
<comment type="similarity">
    <text evidence="1">Belongs to the DprA/Smf family.</text>
</comment>
<feature type="domain" description="Smf/DprA SLOG" evidence="3">
    <location>
        <begin position="122"/>
        <end position="340"/>
    </location>
</feature>